<evidence type="ECO:0000313" key="12">
    <source>
        <dbReference type="Proteomes" id="UP000053097"/>
    </source>
</evidence>
<feature type="region of interest" description="Disordered" evidence="7">
    <location>
        <begin position="455"/>
        <end position="479"/>
    </location>
</feature>
<proteinExistence type="inferred from homology"/>
<dbReference type="PANTHER" id="PTHR28646:SF1">
    <property type="entry name" value="TRANSMEMBRANE PROTEIN 201"/>
    <property type="match status" value="1"/>
</dbReference>
<dbReference type="PANTHER" id="PTHR28646">
    <property type="entry name" value="TRANSMEMBRANE PROTEIN 201"/>
    <property type="match status" value="1"/>
</dbReference>
<dbReference type="Proteomes" id="UP000279307">
    <property type="component" value="Chromosome 7"/>
</dbReference>
<reference evidence="11" key="3">
    <citation type="submission" date="2018-07" db="EMBL/GenBank/DDBJ databases">
        <authorList>
            <person name="Mckenzie S.K."/>
            <person name="Kronauer D.J.C."/>
        </authorList>
    </citation>
    <scope>NUCLEOTIDE SEQUENCE</scope>
    <source>
        <strain evidence="11">Clonal line C1</strain>
    </source>
</reference>
<dbReference type="GO" id="GO:0030473">
    <property type="term" value="P:nuclear migration along microtubule"/>
    <property type="evidence" value="ECO:0007669"/>
    <property type="project" value="TreeGrafter"/>
</dbReference>
<dbReference type="InterPro" id="IPR018617">
    <property type="entry name" value="Ima1_N"/>
</dbReference>
<evidence type="ECO:0000256" key="5">
    <source>
        <dbReference type="ARBA" id="ARBA00023136"/>
    </source>
</evidence>
<evidence type="ECO:0000256" key="2">
    <source>
        <dbReference type="ARBA" id="ARBA00007600"/>
    </source>
</evidence>
<dbReference type="EMBL" id="KK107238">
    <property type="protein sequence ID" value="EZA54783.1"/>
    <property type="molecule type" value="Genomic_DNA"/>
</dbReference>
<evidence type="ECO:0000256" key="6">
    <source>
        <dbReference type="ARBA" id="ARBA00023242"/>
    </source>
</evidence>
<evidence type="ECO:0000313" key="11">
    <source>
        <dbReference type="EMBL" id="RLU20541.1"/>
    </source>
</evidence>
<dbReference type="EMBL" id="QOIP01000007">
    <property type="protein sequence ID" value="RLU20541.1"/>
    <property type="molecule type" value="Genomic_DNA"/>
</dbReference>
<evidence type="ECO:0000256" key="8">
    <source>
        <dbReference type="SAM" id="Phobius"/>
    </source>
</evidence>
<protein>
    <recommendedName>
        <fullName evidence="9">Ima1 N-terminal domain-containing protein</fullName>
    </recommendedName>
</protein>
<dbReference type="STRING" id="2015173.A0A026WFS1"/>
<evidence type="ECO:0000256" key="3">
    <source>
        <dbReference type="ARBA" id="ARBA00022692"/>
    </source>
</evidence>
<dbReference type="GO" id="GO:0051015">
    <property type="term" value="F:actin filament binding"/>
    <property type="evidence" value="ECO:0007669"/>
    <property type="project" value="TreeGrafter"/>
</dbReference>
<sequence>MDFDHNLVFNHASALAPVLLIFAMSLTIFYKLRMRWPMKVNCWFCNEDAKILRQSLDWWLCPWCEQYNGFSKTGDYSFNIPEQYTSSKCARYCKAARNIGSSPSLCMDCNERETVKLTALSNFEPRNERFYDRELKTFKKDLEEKYPVCNKCKSMVSGVLKKQALWLTRYKMLFFRQKPVKAIIHKARKWGMVFRVISITLDSVVVYNNDLMWPPVGGLFFHLCATWACSMKTNNYNTLLTFLWFCIILLTFIKNLTIPPIFWLTSEHVVQYHMITICASIIVFVSAKATSCKNTLTGSVAFKKLGQNVYDYHDEDDVLNETSSSTETASEISELNVTEVNPQLAILKQFTTIVSNNRSNANFLSQSKNGSQNAFCLDDSLSTLSLSEDSRRCSNNATATATIFERRIYNVTSSENLFRKSGNASNKRYILAPPKLRSVTQTSWVAGGYWQESMMTPPPSTLSRSSSQSSGFGSAGSSNLAFSREPSVHEFDRCSVMSDGTRSCHTPRPTHAVSANPARRGSPAPQFHSQPRFGDAATMSDHHSPSVSSPLLRATYNRENCVQEGYVSRDPDVDQRNGPMPVYPNHTTIIASPGWLSAMFCGSLVLNMIVLCTMLLHILH</sequence>
<keyword evidence="3 8" id="KW-0812">Transmembrane</keyword>
<name>A0A026WFS1_OOCBI</name>
<dbReference type="Pfam" id="PF09779">
    <property type="entry name" value="Ima1_N"/>
    <property type="match status" value="1"/>
</dbReference>
<dbReference type="AlphaFoldDB" id="A0A026WFS1"/>
<organism evidence="10 12">
    <name type="scientific">Ooceraea biroi</name>
    <name type="common">Clonal raider ant</name>
    <name type="synonym">Cerapachys biroi</name>
    <dbReference type="NCBI Taxonomy" id="2015173"/>
    <lineage>
        <taxon>Eukaryota</taxon>
        <taxon>Metazoa</taxon>
        <taxon>Ecdysozoa</taxon>
        <taxon>Arthropoda</taxon>
        <taxon>Hexapoda</taxon>
        <taxon>Insecta</taxon>
        <taxon>Pterygota</taxon>
        <taxon>Neoptera</taxon>
        <taxon>Endopterygota</taxon>
        <taxon>Hymenoptera</taxon>
        <taxon>Apocrita</taxon>
        <taxon>Aculeata</taxon>
        <taxon>Formicoidea</taxon>
        <taxon>Formicidae</taxon>
        <taxon>Dorylinae</taxon>
        <taxon>Ooceraea</taxon>
    </lineage>
</organism>
<evidence type="ECO:0000313" key="10">
    <source>
        <dbReference type="EMBL" id="EZA54783.1"/>
    </source>
</evidence>
<reference evidence="10 12" key="1">
    <citation type="journal article" date="2014" name="Curr. Biol.">
        <title>The genome of the clonal raider ant Cerapachys biroi.</title>
        <authorList>
            <person name="Oxley P.R."/>
            <person name="Ji L."/>
            <person name="Fetter-Pruneda I."/>
            <person name="McKenzie S.K."/>
            <person name="Li C."/>
            <person name="Hu H."/>
            <person name="Zhang G."/>
            <person name="Kronauer D.J."/>
        </authorList>
    </citation>
    <scope>NUCLEOTIDE SEQUENCE [LARGE SCALE GENOMIC DNA]</scope>
</reference>
<dbReference type="OMA" id="WPVKVNC"/>
<evidence type="ECO:0000256" key="7">
    <source>
        <dbReference type="SAM" id="MobiDB-lite"/>
    </source>
</evidence>
<feature type="transmembrane region" description="Helical" evidence="8">
    <location>
        <begin position="595"/>
        <end position="619"/>
    </location>
</feature>
<dbReference type="GO" id="GO:0005637">
    <property type="term" value="C:nuclear inner membrane"/>
    <property type="evidence" value="ECO:0007669"/>
    <property type="project" value="UniProtKB-SubCell"/>
</dbReference>
<gene>
    <name evidence="11" type="ORF">DMN91_007152</name>
    <name evidence="10" type="ORF">X777_05068</name>
</gene>
<dbReference type="OrthoDB" id="5966927at2759"/>
<feature type="region of interest" description="Disordered" evidence="7">
    <location>
        <begin position="498"/>
        <end position="549"/>
    </location>
</feature>
<comment type="subcellular location">
    <subcellularLocation>
        <location evidence="1">Nucleus inner membrane</location>
        <topology evidence="1">Multi-pass membrane protein</topology>
    </subcellularLocation>
</comment>
<keyword evidence="5 8" id="KW-0472">Membrane</keyword>
<keyword evidence="12" id="KW-1185">Reference proteome</keyword>
<feature type="transmembrane region" description="Helical" evidence="8">
    <location>
        <begin position="269"/>
        <end position="287"/>
    </location>
</feature>
<dbReference type="Proteomes" id="UP000053097">
    <property type="component" value="Unassembled WGS sequence"/>
</dbReference>
<evidence type="ECO:0000259" key="9">
    <source>
        <dbReference type="Pfam" id="PF09779"/>
    </source>
</evidence>
<keyword evidence="4 8" id="KW-1133">Transmembrane helix</keyword>
<evidence type="ECO:0000256" key="4">
    <source>
        <dbReference type="ARBA" id="ARBA00022989"/>
    </source>
</evidence>
<dbReference type="GO" id="GO:0005521">
    <property type="term" value="F:lamin binding"/>
    <property type="evidence" value="ECO:0007669"/>
    <property type="project" value="TreeGrafter"/>
</dbReference>
<feature type="transmembrane region" description="Helical" evidence="8">
    <location>
        <begin position="242"/>
        <end position="263"/>
    </location>
</feature>
<keyword evidence="6" id="KW-0539">Nucleus</keyword>
<feature type="transmembrane region" description="Helical" evidence="8">
    <location>
        <begin position="12"/>
        <end position="30"/>
    </location>
</feature>
<feature type="compositionally biased region" description="Low complexity" evidence="7">
    <location>
        <begin position="461"/>
        <end position="479"/>
    </location>
</feature>
<accession>A0A026WFS1</accession>
<reference evidence="11" key="2">
    <citation type="journal article" date="2018" name="Genome Res.">
        <title>The genomic architecture and molecular evolution of ant odorant receptors.</title>
        <authorList>
            <person name="McKenzie S.K."/>
            <person name="Kronauer D.J.C."/>
        </authorList>
    </citation>
    <scope>NUCLEOTIDE SEQUENCE [LARGE SCALE GENOMIC DNA]</scope>
    <source>
        <strain evidence="11">Clonal line C1</strain>
    </source>
</reference>
<comment type="similarity">
    <text evidence="2">Belongs to the TMEM201 family.</text>
</comment>
<feature type="domain" description="Ima1 N-terminal" evidence="9">
    <location>
        <begin position="40"/>
        <end position="156"/>
    </location>
</feature>
<dbReference type="InterPro" id="IPR040041">
    <property type="entry name" value="TMEM201"/>
</dbReference>
<evidence type="ECO:0000256" key="1">
    <source>
        <dbReference type="ARBA" id="ARBA00004473"/>
    </source>
</evidence>